<protein>
    <submittedName>
        <fullName evidence="1">Uncharacterized protein</fullName>
    </submittedName>
</protein>
<reference evidence="1 2" key="1">
    <citation type="submission" date="2020-07" db="EMBL/GenBank/DDBJ databases">
        <title>Taxonomic proposal: Crassvirales, a new order of highly abundant and diverse bacterial viruses.</title>
        <authorList>
            <person name="Shkoporov A.N."/>
            <person name="Stockdale S.R."/>
            <person name="Guerin E."/>
            <person name="Ross R.P."/>
            <person name="Hill C."/>
        </authorList>
    </citation>
    <scope>NUCLEOTIDE SEQUENCE [LARGE SCALE GENOMIC DNA]</scope>
</reference>
<name>A0A7M1S0X3_9CAUD</name>
<dbReference type="GeneID" id="65130531"/>
<dbReference type="Proteomes" id="UP000593898">
    <property type="component" value="Segment"/>
</dbReference>
<dbReference type="KEGG" id="vg:65130531"/>
<proteinExistence type="predicted"/>
<dbReference type="RefSeq" id="YP_010111979.1">
    <property type="nucleotide sequence ID" value="NC_055887.1"/>
</dbReference>
<dbReference type="EMBL" id="MT774394">
    <property type="protein sequence ID" value="QOR59821.1"/>
    <property type="molecule type" value="Genomic_DNA"/>
</dbReference>
<keyword evidence="2" id="KW-1185">Reference proteome</keyword>
<sequence>MIDTLANHLWEEHNCDIPQFDGELKINIDYEEQYLDSLYNTQL</sequence>
<dbReference type="KEGG" id="vg:65130530"/>
<dbReference type="GeneID" id="65130530"/>
<dbReference type="RefSeq" id="YP_010112072.1">
    <property type="nucleotide sequence ID" value="NC_055887.1"/>
</dbReference>
<accession>A0A7M1S0X3</accession>
<evidence type="ECO:0000313" key="1">
    <source>
        <dbReference type="EMBL" id="QOR59821.1"/>
    </source>
</evidence>
<evidence type="ECO:0000313" key="2">
    <source>
        <dbReference type="Proteomes" id="UP000593898"/>
    </source>
</evidence>
<dbReference type="EMBL" id="MT774394">
    <property type="protein sequence ID" value="QOR59914.1"/>
    <property type="molecule type" value="Genomic_DNA"/>
</dbReference>
<organism evidence="1 2">
    <name type="scientific">uncultured phage cr271_1</name>
    <dbReference type="NCBI Taxonomy" id="2772078"/>
    <lineage>
        <taxon>Viruses</taxon>
        <taxon>Duplodnaviria</taxon>
        <taxon>Heunggongvirae</taxon>
        <taxon>Uroviricota</taxon>
        <taxon>Caudoviricetes</taxon>
        <taxon>Crassvirales</taxon>
        <taxon>Intestiviridae</taxon>
        <taxon>Obtuvirinae</taxon>
        <taxon>Hacihdavirus</taxon>
        <taxon>Hacihdavirus animalis</taxon>
    </lineage>
</organism>